<evidence type="ECO:0000313" key="9">
    <source>
        <dbReference type="EMBL" id="SDU08019.1"/>
    </source>
</evidence>
<evidence type="ECO:0000256" key="4">
    <source>
        <dbReference type="ARBA" id="ARBA00022982"/>
    </source>
</evidence>
<dbReference type="AlphaFoldDB" id="A0A1H2FL65"/>
<dbReference type="GO" id="GO:0046872">
    <property type="term" value="F:metal ion binding"/>
    <property type="evidence" value="ECO:0007669"/>
    <property type="project" value="UniProtKB-KW"/>
</dbReference>
<keyword evidence="6" id="KW-0411">Iron-sulfur</keyword>
<dbReference type="Pfam" id="PF13183">
    <property type="entry name" value="Fer4_8"/>
    <property type="match status" value="1"/>
</dbReference>
<dbReference type="InterPro" id="IPR017900">
    <property type="entry name" value="4Fe4S_Fe_S_CS"/>
</dbReference>
<evidence type="ECO:0000313" key="10">
    <source>
        <dbReference type="Proteomes" id="UP000199608"/>
    </source>
</evidence>
<gene>
    <name evidence="9" type="ORF">SAMN04487931_104217</name>
</gene>
<dbReference type="EMBL" id="FNLL01000004">
    <property type="protein sequence ID" value="SDU08019.1"/>
    <property type="molecule type" value="Genomic_DNA"/>
</dbReference>
<protein>
    <submittedName>
        <fullName evidence="9">Fe-S oxidoreductase</fullName>
    </submittedName>
</protein>
<reference evidence="10" key="1">
    <citation type="submission" date="2016-10" db="EMBL/GenBank/DDBJ databases">
        <authorList>
            <person name="Varghese N."/>
            <person name="Submissions S."/>
        </authorList>
    </citation>
    <scope>NUCLEOTIDE SEQUENCE [LARGE SCALE GENOMIC DNA]</scope>
    <source>
        <strain evidence="10">DSM 3384</strain>
    </source>
</reference>
<dbReference type="PANTHER" id="PTHR43551">
    <property type="entry name" value="FUMARATE REDUCTASE IRON-SULFUR SUBUNIT"/>
    <property type="match status" value="1"/>
</dbReference>
<evidence type="ECO:0000256" key="1">
    <source>
        <dbReference type="ARBA" id="ARBA00022448"/>
    </source>
</evidence>
<keyword evidence="3" id="KW-0479">Metal-binding</keyword>
<dbReference type="InterPro" id="IPR017896">
    <property type="entry name" value="4Fe4S_Fe-S-bd"/>
</dbReference>
<dbReference type="Gene3D" id="1.10.1060.10">
    <property type="entry name" value="Alpha-helical ferredoxin"/>
    <property type="match status" value="1"/>
</dbReference>
<keyword evidence="2" id="KW-0004">4Fe-4S</keyword>
<dbReference type="GO" id="GO:0051539">
    <property type="term" value="F:4 iron, 4 sulfur cluster binding"/>
    <property type="evidence" value="ECO:0007669"/>
    <property type="project" value="UniProtKB-KW"/>
</dbReference>
<dbReference type="PROSITE" id="PS00198">
    <property type="entry name" value="4FE4S_FER_1"/>
    <property type="match status" value="1"/>
</dbReference>
<keyword evidence="4" id="KW-0249">Electron transport</keyword>
<dbReference type="Pfam" id="PF02754">
    <property type="entry name" value="CCG"/>
    <property type="match status" value="1"/>
</dbReference>
<proteinExistence type="predicted"/>
<name>A0A1H2FL65_9BACT</name>
<dbReference type="InterPro" id="IPR009051">
    <property type="entry name" value="Helical_ferredxn"/>
</dbReference>
<dbReference type="InterPro" id="IPR004017">
    <property type="entry name" value="Cys_rich_dom"/>
</dbReference>
<feature type="domain" description="4Fe-4S ferredoxin-type" evidence="8">
    <location>
        <begin position="26"/>
        <end position="87"/>
    </location>
</feature>
<evidence type="ECO:0000256" key="5">
    <source>
        <dbReference type="ARBA" id="ARBA00023004"/>
    </source>
</evidence>
<dbReference type="Proteomes" id="UP000199608">
    <property type="component" value="Unassembled WGS sequence"/>
</dbReference>
<keyword evidence="10" id="KW-1185">Reference proteome</keyword>
<evidence type="ECO:0000256" key="2">
    <source>
        <dbReference type="ARBA" id="ARBA00022485"/>
    </source>
</evidence>
<keyword evidence="5" id="KW-0408">Iron</keyword>
<sequence length="402" mass="44586">MDHATINKDSVLYTLLKQLSPGHNSLECLTCGACTSRCTWFEGEGGPLPRQIIRMAALGLDEQLVNSHMLWDCLICNRCTQVCPMGICMDKIVAKARSLAIADEKIPEDLKQGIKNRMEVGDVNGLSKEEFVETVEWVSEEFADEINDPKAKIPHDQKGAKLLYLPNPRELGVNLLQLTAMAKLFYAIKEPWTMSARHSDVTNWGYFVGKDDITKKMALMVVEPAEELGIENLVLGECGHGYHVLKYLLEDIIGRKPKFEVVSMPELVMQYARKGILKFDPGVHPYKIAYHDPCNISRKSGGYDAPRQLLSMVCQGVVELTPNREDAICCGGGGGMLQDGKSTKKRMITGKPKADQIKAASLPHLATACLSCHRQIEELSAHYNLGIKIHTVAYLASESLIM</sequence>
<dbReference type="SUPFAM" id="SSF46548">
    <property type="entry name" value="alpha-helical ferredoxin"/>
    <property type="match status" value="1"/>
</dbReference>
<feature type="domain" description="Cysteine-rich" evidence="7">
    <location>
        <begin position="288"/>
        <end position="376"/>
    </location>
</feature>
<evidence type="ECO:0000256" key="6">
    <source>
        <dbReference type="ARBA" id="ARBA00023014"/>
    </source>
</evidence>
<evidence type="ECO:0000259" key="7">
    <source>
        <dbReference type="Pfam" id="PF02754"/>
    </source>
</evidence>
<evidence type="ECO:0000259" key="8">
    <source>
        <dbReference type="Pfam" id="PF13183"/>
    </source>
</evidence>
<keyword evidence="1" id="KW-0813">Transport</keyword>
<accession>A0A1H2FL65</accession>
<dbReference type="RefSeq" id="WP_092232620.1">
    <property type="nucleotide sequence ID" value="NZ_FNLL01000004.1"/>
</dbReference>
<dbReference type="GO" id="GO:0016491">
    <property type="term" value="F:oxidoreductase activity"/>
    <property type="evidence" value="ECO:0007669"/>
    <property type="project" value="UniProtKB-ARBA"/>
</dbReference>
<evidence type="ECO:0000256" key="3">
    <source>
        <dbReference type="ARBA" id="ARBA00022723"/>
    </source>
</evidence>
<organism evidence="9 10">
    <name type="scientific">Desulfobacula phenolica</name>
    <dbReference type="NCBI Taxonomy" id="90732"/>
    <lineage>
        <taxon>Bacteria</taxon>
        <taxon>Pseudomonadati</taxon>
        <taxon>Thermodesulfobacteriota</taxon>
        <taxon>Desulfobacteria</taxon>
        <taxon>Desulfobacterales</taxon>
        <taxon>Desulfobacteraceae</taxon>
        <taxon>Desulfobacula</taxon>
    </lineage>
</organism>
<dbReference type="PANTHER" id="PTHR43551:SF1">
    <property type="entry name" value="HETERODISULFIDE REDUCTASE"/>
    <property type="match status" value="1"/>
</dbReference>